<evidence type="ECO:0000313" key="2">
    <source>
        <dbReference type="EMBL" id="AYO31404.1"/>
    </source>
</evidence>
<feature type="transmembrane region" description="Helical" evidence="1">
    <location>
        <begin position="95"/>
        <end position="113"/>
    </location>
</feature>
<organism evidence="2 3">
    <name type="scientific">Biomaibacter acetigenes</name>
    <dbReference type="NCBI Taxonomy" id="2316383"/>
    <lineage>
        <taxon>Bacteria</taxon>
        <taxon>Bacillati</taxon>
        <taxon>Bacillota</taxon>
        <taxon>Clostridia</taxon>
        <taxon>Thermosediminibacterales</taxon>
        <taxon>Tepidanaerobacteraceae</taxon>
        <taxon>Biomaibacter</taxon>
    </lineage>
</organism>
<proteinExistence type="predicted"/>
<dbReference type="Proteomes" id="UP000280960">
    <property type="component" value="Chromosome"/>
</dbReference>
<evidence type="ECO:0000313" key="3">
    <source>
        <dbReference type="Proteomes" id="UP000280960"/>
    </source>
</evidence>
<name>A0A3G2R790_9FIRM</name>
<keyword evidence="3" id="KW-1185">Reference proteome</keyword>
<dbReference type="EMBL" id="CP033169">
    <property type="protein sequence ID" value="AYO31404.1"/>
    <property type="molecule type" value="Genomic_DNA"/>
</dbReference>
<dbReference type="NCBIfam" id="TIGR00807">
    <property type="entry name" value="malonate_madL"/>
    <property type="match status" value="1"/>
</dbReference>
<evidence type="ECO:0000256" key="1">
    <source>
        <dbReference type="SAM" id="Phobius"/>
    </source>
</evidence>
<reference evidence="2 3" key="1">
    <citation type="submission" date="2018-10" db="EMBL/GenBank/DDBJ databases">
        <authorList>
            <person name="Zhang X."/>
        </authorList>
    </citation>
    <scope>NUCLEOTIDE SEQUENCE [LARGE SCALE GENOMIC DNA]</scope>
    <source>
        <strain evidence="2 3">SK-G1</strain>
    </source>
</reference>
<dbReference type="Pfam" id="PF03817">
    <property type="entry name" value="MadL"/>
    <property type="match status" value="1"/>
</dbReference>
<feature type="transmembrane region" description="Helical" evidence="1">
    <location>
        <begin position="33"/>
        <end position="50"/>
    </location>
</feature>
<keyword evidence="1" id="KW-0812">Transmembrane</keyword>
<gene>
    <name evidence="2" type="primary">madL</name>
    <name evidence="2" type="ORF">D2962_13080</name>
</gene>
<sequence length="127" mass="13183">MEIYGLGIIAVCMFVGSFLGNILGNLLGVKGDVGGVGIAMLLLVLISNYVESKGKPFPEKTSKGIEFVSFLYIPIVVAMASIQNVVAAFKGGAVAFLAGGLATIGSMLLIPLISRIGASEKNYNITK</sequence>
<keyword evidence="1" id="KW-1133">Transmembrane helix</keyword>
<keyword evidence="1" id="KW-0472">Membrane</keyword>
<protein>
    <submittedName>
        <fullName evidence="2">Malonate transporter subunit MadL</fullName>
    </submittedName>
</protein>
<dbReference type="AlphaFoldDB" id="A0A3G2R790"/>
<dbReference type="GO" id="GO:0016020">
    <property type="term" value="C:membrane"/>
    <property type="evidence" value="ECO:0007669"/>
    <property type="project" value="InterPro"/>
</dbReference>
<feature type="transmembrane region" description="Helical" evidence="1">
    <location>
        <begin position="7"/>
        <end position="27"/>
    </location>
</feature>
<feature type="transmembrane region" description="Helical" evidence="1">
    <location>
        <begin position="70"/>
        <end position="89"/>
    </location>
</feature>
<dbReference type="KEGG" id="bacg:D2962_13080"/>
<accession>A0A3G2R790</accession>
<dbReference type="InterPro" id="IPR004690">
    <property type="entry name" value="Maln_transptMadL"/>
</dbReference>
<dbReference type="RefSeq" id="WP_122015225.1">
    <property type="nucleotide sequence ID" value="NZ_CP033169.1"/>
</dbReference>